<dbReference type="AlphaFoldDB" id="A0A644ZNK1"/>
<dbReference type="InterPro" id="IPR045443">
    <property type="entry name" value="DUF6504"/>
</dbReference>
<name>A0A644ZNK1_9ZZZZ</name>
<accession>A0A644ZNK1</accession>
<protein>
    <recommendedName>
        <fullName evidence="1">DUF6504 domain-containing protein</fullName>
    </recommendedName>
</protein>
<organism evidence="2">
    <name type="scientific">bioreactor metagenome</name>
    <dbReference type="NCBI Taxonomy" id="1076179"/>
    <lineage>
        <taxon>unclassified sequences</taxon>
        <taxon>metagenomes</taxon>
        <taxon>ecological metagenomes</taxon>
    </lineage>
</organism>
<gene>
    <name evidence="2" type="ORF">SDC9_89087</name>
</gene>
<dbReference type="Pfam" id="PF20114">
    <property type="entry name" value="DUF6504"/>
    <property type="match status" value="1"/>
</dbReference>
<sequence length="124" mass="14473">MKTIPSELIDEPIEVSFDVPPMYEKRPDCPQSFIWREETYRVKSILSERQDFNRRGRSGRNMQPAHLASASRVGSWGVGRYYFCVEVNGGEIFEIYFDRAPQDAGDRKGHWFLRGRRQIVQGSE</sequence>
<comment type="caution">
    <text evidence="2">The sequence shown here is derived from an EMBL/GenBank/DDBJ whole genome shotgun (WGS) entry which is preliminary data.</text>
</comment>
<evidence type="ECO:0000259" key="1">
    <source>
        <dbReference type="Pfam" id="PF20114"/>
    </source>
</evidence>
<feature type="domain" description="DUF6504" evidence="1">
    <location>
        <begin position="6"/>
        <end position="114"/>
    </location>
</feature>
<proteinExistence type="predicted"/>
<reference evidence="2" key="1">
    <citation type="submission" date="2019-08" db="EMBL/GenBank/DDBJ databases">
        <authorList>
            <person name="Kucharzyk K."/>
            <person name="Murdoch R.W."/>
            <person name="Higgins S."/>
            <person name="Loffler F."/>
        </authorList>
    </citation>
    <scope>NUCLEOTIDE SEQUENCE</scope>
</reference>
<dbReference type="EMBL" id="VSSQ01009726">
    <property type="protein sequence ID" value="MPM42422.1"/>
    <property type="molecule type" value="Genomic_DNA"/>
</dbReference>
<evidence type="ECO:0000313" key="2">
    <source>
        <dbReference type="EMBL" id="MPM42422.1"/>
    </source>
</evidence>